<dbReference type="InterPro" id="IPR023393">
    <property type="entry name" value="START-like_dom_sf"/>
</dbReference>
<evidence type="ECO:0000256" key="2">
    <source>
        <dbReference type="SAM" id="SignalP"/>
    </source>
</evidence>
<sequence>MVYRLCFWRMAFWALATLVPIAAATAADAPLVAESDVHVERSGGTFTVDLSMHAPVEPAQAWAVLTDFEHMADFIPNLSSSQVLERSDTVLKVAQKGVARYGVFSTPFESVREIHLNPPHEIRAHGLGGNVQRMDSLMQLEAEGTGTRLTYHAEVLPGFWFPPLIGPALVRHETAEQFSAMLHEMLRRH</sequence>
<evidence type="ECO:0000256" key="1">
    <source>
        <dbReference type="ARBA" id="ARBA00008918"/>
    </source>
</evidence>
<accession>A0ABU2C8T4</accession>
<keyword evidence="5" id="KW-1185">Reference proteome</keyword>
<reference evidence="4 5" key="1">
    <citation type="submission" date="2023-07" db="EMBL/GenBank/DDBJ databases">
        <title>Sorghum-associated microbial communities from plants grown in Nebraska, USA.</title>
        <authorList>
            <person name="Schachtman D."/>
        </authorList>
    </citation>
    <scope>NUCLEOTIDE SEQUENCE [LARGE SCALE GENOMIC DNA]</scope>
    <source>
        <strain evidence="4 5">BE313</strain>
    </source>
</reference>
<gene>
    <name evidence="4" type="ORF">J2X19_002383</name>
</gene>
<dbReference type="Pfam" id="PF03364">
    <property type="entry name" value="Polyketide_cyc"/>
    <property type="match status" value="1"/>
</dbReference>
<evidence type="ECO:0000313" key="5">
    <source>
        <dbReference type="Proteomes" id="UP001180487"/>
    </source>
</evidence>
<dbReference type="RefSeq" id="WP_310373306.1">
    <property type="nucleotide sequence ID" value="NZ_JAVDXT010000002.1"/>
</dbReference>
<proteinExistence type="inferred from homology"/>
<dbReference type="SUPFAM" id="SSF55961">
    <property type="entry name" value="Bet v1-like"/>
    <property type="match status" value="1"/>
</dbReference>
<evidence type="ECO:0000259" key="3">
    <source>
        <dbReference type="Pfam" id="PF03364"/>
    </source>
</evidence>
<feature type="signal peptide" evidence="2">
    <location>
        <begin position="1"/>
        <end position="26"/>
    </location>
</feature>
<dbReference type="Gene3D" id="3.30.530.20">
    <property type="match status" value="1"/>
</dbReference>
<dbReference type="Proteomes" id="UP001180487">
    <property type="component" value="Unassembled WGS sequence"/>
</dbReference>
<keyword evidence="2" id="KW-0732">Signal</keyword>
<comment type="caution">
    <text evidence="4">The sequence shown here is derived from an EMBL/GenBank/DDBJ whole genome shotgun (WGS) entry which is preliminary data.</text>
</comment>
<evidence type="ECO:0000313" key="4">
    <source>
        <dbReference type="EMBL" id="MDR7377704.1"/>
    </source>
</evidence>
<dbReference type="InterPro" id="IPR005031">
    <property type="entry name" value="COQ10_START"/>
</dbReference>
<feature type="chain" id="PRO_5045212989" evidence="2">
    <location>
        <begin position="27"/>
        <end position="189"/>
    </location>
</feature>
<dbReference type="EMBL" id="JAVDXT010000002">
    <property type="protein sequence ID" value="MDR7377704.1"/>
    <property type="molecule type" value="Genomic_DNA"/>
</dbReference>
<name>A0ABU2C8T4_9BURK</name>
<organism evidence="4 5">
    <name type="scientific">Rhodoferax ferrireducens</name>
    <dbReference type="NCBI Taxonomy" id="192843"/>
    <lineage>
        <taxon>Bacteria</taxon>
        <taxon>Pseudomonadati</taxon>
        <taxon>Pseudomonadota</taxon>
        <taxon>Betaproteobacteria</taxon>
        <taxon>Burkholderiales</taxon>
        <taxon>Comamonadaceae</taxon>
        <taxon>Rhodoferax</taxon>
    </lineage>
</organism>
<comment type="similarity">
    <text evidence="1">Belongs to the ribosome association toxin RatA family.</text>
</comment>
<feature type="domain" description="Coenzyme Q-binding protein COQ10 START" evidence="3">
    <location>
        <begin position="55"/>
        <end position="162"/>
    </location>
</feature>
<protein>
    <submittedName>
        <fullName evidence="4">Carbon monoxide dehydrogenase subunit G</fullName>
    </submittedName>
</protein>